<reference evidence="1" key="1">
    <citation type="submission" date="2022-07" db="EMBL/GenBank/DDBJ databases">
        <title>Phylogenomic reconstructions and comparative analyses of Kickxellomycotina fungi.</title>
        <authorList>
            <person name="Reynolds N.K."/>
            <person name="Stajich J.E."/>
            <person name="Barry K."/>
            <person name="Grigoriev I.V."/>
            <person name="Crous P."/>
            <person name="Smith M.E."/>
        </authorList>
    </citation>
    <scope>NUCLEOTIDE SEQUENCE</scope>
    <source>
        <strain evidence="1">NRRL 5244</strain>
    </source>
</reference>
<dbReference type="EMBL" id="JANBPW010000107">
    <property type="protein sequence ID" value="KAJ1950859.1"/>
    <property type="molecule type" value="Genomic_DNA"/>
</dbReference>
<comment type="caution">
    <text evidence="1">The sequence shown here is derived from an EMBL/GenBank/DDBJ whole genome shotgun (WGS) entry which is preliminary data.</text>
</comment>
<protein>
    <submittedName>
        <fullName evidence="1">MtDNA inheritance, partitioning of the mitochondrial organelle</fullName>
    </submittedName>
</protein>
<proteinExistence type="predicted"/>
<accession>A0ACC1JGQ5</accession>
<evidence type="ECO:0000313" key="2">
    <source>
        <dbReference type="Proteomes" id="UP001150603"/>
    </source>
</evidence>
<name>A0ACC1JGQ5_9FUNG</name>
<sequence length="268" mass="30317">MHEVITLQFGENANYVGTHYWNMQQQKLDDPDLSADIMFHETASTRGPTQRTPRVLVFDTSKNFGSLDTGDNYEEKDNGQQTAASWDGQTDTYHTQQHQKSEFQHDRSVEIEPREIRFWSDFGEVRYDSHSLHPVSGIAHGNSLGEMNTFHEGLDVIEGEDRADDVLDGEFRRFAEDCDCLQGFQVMADMYGGFAGYGSGYLVRIRDEYPKKSIMLYSIGNTTVEDMDTGRRMDAAVSLATNLENVSMYVPVSVPSGLARLFPNVQIQ</sequence>
<keyword evidence="2" id="KW-1185">Reference proteome</keyword>
<dbReference type="Proteomes" id="UP001150603">
    <property type="component" value="Unassembled WGS sequence"/>
</dbReference>
<gene>
    <name evidence="1" type="primary">DML1</name>
    <name evidence="1" type="ORF">FBU59_000485</name>
</gene>
<organism evidence="1 2">
    <name type="scientific">Linderina macrospora</name>
    <dbReference type="NCBI Taxonomy" id="4868"/>
    <lineage>
        <taxon>Eukaryota</taxon>
        <taxon>Fungi</taxon>
        <taxon>Fungi incertae sedis</taxon>
        <taxon>Zoopagomycota</taxon>
        <taxon>Kickxellomycotina</taxon>
        <taxon>Kickxellomycetes</taxon>
        <taxon>Kickxellales</taxon>
        <taxon>Kickxellaceae</taxon>
        <taxon>Linderina</taxon>
    </lineage>
</organism>
<evidence type="ECO:0000313" key="1">
    <source>
        <dbReference type="EMBL" id="KAJ1950859.1"/>
    </source>
</evidence>
<feature type="non-terminal residue" evidence="1">
    <location>
        <position position="268"/>
    </location>
</feature>